<comment type="caution">
    <text evidence="5">The sequence shown here is derived from an EMBL/GenBank/DDBJ whole genome shotgun (WGS) entry which is preliminary data.</text>
</comment>
<evidence type="ECO:0000313" key="5">
    <source>
        <dbReference type="EMBL" id="KKS97004.1"/>
    </source>
</evidence>
<dbReference type="GO" id="GO:0000455">
    <property type="term" value="P:enzyme-directed rRNA pseudouridine synthesis"/>
    <property type="evidence" value="ECO:0007669"/>
    <property type="project" value="TreeGrafter"/>
</dbReference>
<dbReference type="InterPro" id="IPR050188">
    <property type="entry name" value="RluA_PseudoU_synthase"/>
</dbReference>
<dbReference type="CDD" id="cd02869">
    <property type="entry name" value="PseudoU_synth_RluA_like"/>
    <property type="match status" value="1"/>
</dbReference>
<dbReference type="Proteomes" id="UP000034090">
    <property type="component" value="Unassembled WGS sequence"/>
</dbReference>
<comment type="similarity">
    <text evidence="1 3">Belongs to the pseudouridine synthase RluA family.</text>
</comment>
<dbReference type="Gene3D" id="3.30.2350.10">
    <property type="entry name" value="Pseudouridine synthase"/>
    <property type="match status" value="1"/>
</dbReference>
<dbReference type="InterPro" id="IPR006225">
    <property type="entry name" value="PsdUridine_synth_RluC/D"/>
</dbReference>
<dbReference type="PANTHER" id="PTHR21600">
    <property type="entry name" value="MITOCHONDRIAL RNA PSEUDOURIDINE SYNTHASE"/>
    <property type="match status" value="1"/>
</dbReference>
<protein>
    <recommendedName>
        <fullName evidence="3">Pseudouridine synthase</fullName>
        <ecNumber evidence="3">5.4.99.-</ecNumber>
    </recommendedName>
</protein>
<dbReference type="AlphaFoldDB" id="A0A0G1DH23"/>
<dbReference type="GO" id="GO:0003723">
    <property type="term" value="F:RNA binding"/>
    <property type="evidence" value="ECO:0007669"/>
    <property type="project" value="InterPro"/>
</dbReference>
<evidence type="ECO:0000256" key="1">
    <source>
        <dbReference type="ARBA" id="ARBA00010876"/>
    </source>
</evidence>
<name>A0A0G1DH23_9BACT</name>
<dbReference type="SUPFAM" id="SSF55120">
    <property type="entry name" value="Pseudouridine synthase"/>
    <property type="match status" value="1"/>
</dbReference>
<evidence type="ECO:0000259" key="4">
    <source>
        <dbReference type="Pfam" id="PF00849"/>
    </source>
</evidence>
<accession>A0A0G1DH23</accession>
<evidence type="ECO:0000256" key="3">
    <source>
        <dbReference type="RuleBase" id="RU362028"/>
    </source>
</evidence>
<dbReference type="InterPro" id="IPR006145">
    <property type="entry name" value="PsdUridine_synth_RsuA/RluA"/>
</dbReference>
<reference evidence="5 6" key="1">
    <citation type="journal article" date="2015" name="Nature">
        <title>rRNA introns, odd ribosomes, and small enigmatic genomes across a large radiation of phyla.</title>
        <authorList>
            <person name="Brown C.T."/>
            <person name="Hug L.A."/>
            <person name="Thomas B.C."/>
            <person name="Sharon I."/>
            <person name="Castelle C.J."/>
            <person name="Singh A."/>
            <person name="Wilkins M.J."/>
            <person name="Williams K.H."/>
            <person name="Banfield J.F."/>
        </authorList>
    </citation>
    <scope>NUCLEOTIDE SEQUENCE [LARGE SCALE GENOMIC DNA]</scope>
</reference>
<dbReference type="InterPro" id="IPR020103">
    <property type="entry name" value="PsdUridine_synth_cat_dom_sf"/>
</dbReference>
<dbReference type="NCBIfam" id="TIGR00005">
    <property type="entry name" value="rluA_subfam"/>
    <property type="match status" value="1"/>
</dbReference>
<evidence type="ECO:0000256" key="2">
    <source>
        <dbReference type="PIRSR" id="PIRSR606225-1"/>
    </source>
</evidence>
<dbReference type="EC" id="5.4.99.-" evidence="3"/>
<organism evidence="5 6">
    <name type="scientific">Candidatus Woesebacteria bacterium GW2011_GWB1_43_14</name>
    <dbReference type="NCBI Taxonomy" id="1618578"/>
    <lineage>
        <taxon>Bacteria</taxon>
        <taxon>Candidatus Woeseibacteriota</taxon>
    </lineage>
</organism>
<dbReference type="InterPro" id="IPR006224">
    <property type="entry name" value="PsdUridine_synth_RluA-like_CS"/>
</dbReference>
<feature type="active site" evidence="2">
    <location>
        <position position="68"/>
    </location>
</feature>
<dbReference type="Pfam" id="PF00849">
    <property type="entry name" value="PseudoU_synth_2"/>
    <property type="match status" value="1"/>
</dbReference>
<dbReference type="GO" id="GO:0009982">
    <property type="term" value="F:pseudouridine synthase activity"/>
    <property type="evidence" value="ECO:0007669"/>
    <property type="project" value="InterPro"/>
</dbReference>
<proteinExistence type="inferred from homology"/>
<sequence>MLNVNQEKPKIILEDKFLLVIDKPSGWVVNNAVSTRGQRTIQDWIAENFNFSISNSEVFRNGIVHRLDKETSGVLLVAKDEDSFYYLQKQFKDRLVEKTYLAMVHGRFDDKEGSISIPLGRLSWNREKFGVVPGGKSAQTNFAVEGEYRGPKEIYTLLRVSPKTGRTHQIRVHMKHLDHPVISDQKYAGRKRARADRSWCPRLFLHAYKLVFRHPVTHQKASVTAPLSDDLKSVMTGLVKT</sequence>
<evidence type="ECO:0000313" key="6">
    <source>
        <dbReference type="Proteomes" id="UP000034090"/>
    </source>
</evidence>
<keyword evidence="3" id="KW-0413">Isomerase</keyword>
<comment type="catalytic activity">
    <reaction evidence="3">
        <text>a uridine in RNA = a pseudouridine in RNA</text>
        <dbReference type="Rhea" id="RHEA:48348"/>
        <dbReference type="Rhea" id="RHEA-COMP:12068"/>
        <dbReference type="Rhea" id="RHEA-COMP:12069"/>
        <dbReference type="ChEBI" id="CHEBI:65314"/>
        <dbReference type="ChEBI" id="CHEBI:65315"/>
    </reaction>
</comment>
<dbReference type="PROSITE" id="PS01129">
    <property type="entry name" value="PSI_RLU"/>
    <property type="match status" value="1"/>
</dbReference>
<dbReference type="STRING" id="1618578.UV74_C0013G0126"/>
<comment type="function">
    <text evidence="3">Responsible for synthesis of pseudouridine from uracil.</text>
</comment>
<gene>
    <name evidence="5" type="ORF">UV74_C0013G0126</name>
</gene>
<dbReference type="PANTHER" id="PTHR21600:SF87">
    <property type="entry name" value="RNA PSEUDOURIDYLATE SYNTHASE DOMAIN-CONTAINING PROTEIN 1"/>
    <property type="match status" value="1"/>
</dbReference>
<dbReference type="EMBL" id="LCFQ01000013">
    <property type="protein sequence ID" value="KKS97004.1"/>
    <property type="molecule type" value="Genomic_DNA"/>
</dbReference>
<dbReference type="GO" id="GO:0140098">
    <property type="term" value="F:catalytic activity, acting on RNA"/>
    <property type="evidence" value="ECO:0007669"/>
    <property type="project" value="UniProtKB-ARBA"/>
</dbReference>
<feature type="domain" description="Pseudouridine synthase RsuA/RluA-like" evidence="4">
    <location>
        <begin position="18"/>
        <end position="176"/>
    </location>
</feature>